<feature type="compositionally biased region" description="Polar residues" evidence="1">
    <location>
        <begin position="75"/>
        <end position="84"/>
    </location>
</feature>
<gene>
    <name evidence="2" type="ORF">T07_12683</name>
</gene>
<feature type="non-terminal residue" evidence="2">
    <location>
        <position position="1"/>
    </location>
</feature>
<feature type="region of interest" description="Disordered" evidence="1">
    <location>
        <begin position="11"/>
        <end position="84"/>
    </location>
</feature>
<dbReference type="Proteomes" id="UP000054630">
    <property type="component" value="Unassembled WGS sequence"/>
</dbReference>
<keyword evidence="3" id="KW-1185">Reference proteome</keyword>
<organism evidence="2 3">
    <name type="scientific">Trichinella nelsoni</name>
    <dbReference type="NCBI Taxonomy" id="6336"/>
    <lineage>
        <taxon>Eukaryota</taxon>
        <taxon>Metazoa</taxon>
        <taxon>Ecdysozoa</taxon>
        <taxon>Nematoda</taxon>
        <taxon>Enoplea</taxon>
        <taxon>Dorylaimia</taxon>
        <taxon>Trichinellida</taxon>
        <taxon>Trichinellidae</taxon>
        <taxon>Trichinella</taxon>
    </lineage>
</organism>
<feature type="compositionally biased region" description="Basic residues" evidence="1">
    <location>
        <begin position="38"/>
        <end position="65"/>
    </location>
</feature>
<accession>A0A0V0RAG8</accession>
<reference evidence="2 3" key="1">
    <citation type="submission" date="2015-01" db="EMBL/GenBank/DDBJ databases">
        <title>Evolution of Trichinella species and genotypes.</title>
        <authorList>
            <person name="Korhonen P.K."/>
            <person name="Edoardo P."/>
            <person name="Giuseppe L.R."/>
            <person name="Gasser R.B."/>
        </authorList>
    </citation>
    <scope>NUCLEOTIDE SEQUENCE [LARGE SCALE GENOMIC DNA]</scope>
    <source>
        <strain evidence="2">ISS37</strain>
    </source>
</reference>
<comment type="caution">
    <text evidence="2">The sequence shown here is derived from an EMBL/GenBank/DDBJ whole genome shotgun (WGS) entry which is preliminary data.</text>
</comment>
<dbReference type="EMBL" id="JYDL01002121">
    <property type="protein sequence ID" value="KRX11470.1"/>
    <property type="molecule type" value="Genomic_DNA"/>
</dbReference>
<evidence type="ECO:0000313" key="3">
    <source>
        <dbReference type="Proteomes" id="UP000054630"/>
    </source>
</evidence>
<name>A0A0V0RAG8_9BILA</name>
<dbReference type="AlphaFoldDB" id="A0A0V0RAG8"/>
<sequence length="84" mass="9393">LETLLGWVVCGRTSPSGTAEAESFPTNPENSADMLPRKIGRSMKWRSPQKKTSRKRTRRLRRSASRPRPLAQRSVGSASRDAQV</sequence>
<protein>
    <submittedName>
        <fullName evidence="2">Uncharacterized protein</fullName>
    </submittedName>
</protein>
<evidence type="ECO:0000313" key="2">
    <source>
        <dbReference type="EMBL" id="KRX11470.1"/>
    </source>
</evidence>
<evidence type="ECO:0000256" key="1">
    <source>
        <dbReference type="SAM" id="MobiDB-lite"/>
    </source>
</evidence>
<feature type="non-terminal residue" evidence="2">
    <location>
        <position position="84"/>
    </location>
</feature>
<dbReference type="STRING" id="6336.A0A0V0RAG8"/>
<proteinExistence type="predicted"/>